<dbReference type="EMBL" id="QGKX02000004">
    <property type="protein sequence ID" value="KAF3600737.1"/>
    <property type="molecule type" value="Genomic_DNA"/>
</dbReference>
<sequence length="129" mass="14495">MRQCVTFTTWPDSREIVTLNCDVGIQSAFRKLVEMNPAASSVPERTAPQDSKKVIDMDKHLHEIGGEHSLNRKQWMIMMFPMNPPIQVNEAQPSETLPVSSTVGQCGEGETRSRGRDPMVERQRTGAKL</sequence>
<protein>
    <submittedName>
        <fullName evidence="2">Uncharacterized protein</fullName>
    </submittedName>
</protein>
<feature type="compositionally biased region" description="Polar residues" evidence="1">
    <location>
        <begin position="93"/>
        <end position="104"/>
    </location>
</feature>
<proteinExistence type="predicted"/>
<evidence type="ECO:0000313" key="2">
    <source>
        <dbReference type="EMBL" id="KAF3600737.1"/>
    </source>
</evidence>
<accession>A0A8S9SJ96</accession>
<name>A0A8S9SJ96_BRACR</name>
<feature type="compositionally biased region" description="Basic and acidic residues" evidence="1">
    <location>
        <begin position="109"/>
        <end position="129"/>
    </location>
</feature>
<evidence type="ECO:0000256" key="1">
    <source>
        <dbReference type="SAM" id="MobiDB-lite"/>
    </source>
</evidence>
<comment type="caution">
    <text evidence="2">The sequence shown here is derived from an EMBL/GenBank/DDBJ whole genome shotgun (WGS) entry which is preliminary data.</text>
</comment>
<reference evidence="2" key="1">
    <citation type="submission" date="2019-12" db="EMBL/GenBank/DDBJ databases">
        <title>Genome sequencing and annotation of Brassica cretica.</title>
        <authorList>
            <person name="Studholme D.J."/>
            <person name="Sarris P."/>
        </authorList>
    </citation>
    <scope>NUCLEOTIDE SEQUENCE</scope>
    <source>
        <strain evidence="2">PFS-109/04</strain>
        <tissue evidence="2">Leaf</tissue>
    </source>
</reference>
<gene>
    <name evidence="2" type="ORF">F2Q69_00034639</name>
</gene>
<feature type="region of interest" description="Disordered" evidence="1">
    <location>
        <begin position="93"/>
        <end position="129"/>
    </location>
</feature>
<evidence type="ECO:0000313" key="3">
    <source>
        <dbReference type="Proteomes" id="UP000712600"/>
    </source>
</evidence>
<dbReference type="AlphaFoldDB" id="A0A8S9SJ96"/>
<dbReference type="Proteomes" id="UP000712600">
    <property type="component" value="Unassembled WGS sequence"/>
</dbReference>
<organism evidence="2 3">
    <name type="scientific">Brassica cretica</name>
    <name type="common">Mustard</name>
    <dbReference type="NCBI Taxonomy" id="69181"/>
    <lineage>
        <taxon>Eukaryota</taxon>
        <taxon>Viridiplantae</taxon>
        <taxon>Streptophyta</taxon>
        <taxon>Embryophyta</taxon>
        <taxon>Tracheophyta</taxon>
        <taxon>Spermatophyta</taxon>
        <taxon>Magnoliopsida</taxon>
        <taxon>eudicotyledons</taxon>
        <taxon>Gunneridae</taxon>
        <taxon>Pentapetalae</taxon>
        <taxon>rosids</taxon>
        <taxon>malvids</taxon>
        <taxon>Brassicales</taxon>
        <taxon>Brassicaceae</taxon>
        <taxon>Brassiceae</taxon>
        <taxon>Brassica</taxon>
    </lineage>
</organism>